<dbReference type="EMBL" id="QGGW01000006">
    <property type="protein sequence ID" value="PWK59892.1"/>
    <property type="molecule type" value="Genomic_DNA"/>
</dbReference>
<evidence type="ECO:0000313" key="2">
    <source>
        <dbReference type="EMBL" id="PWK59892.1"/>
    </source>
</evidence>
<keyword evidence="3" id="KW-1185">Reference proteome</keyword>
<dbReference type="OrthoDB" id="7851333at2"/>
<feature type="transmembrane region" description="Helical" evidence="1">
    <location>
        <begin position="12"/>
        <end position="33"/>
    </location>
</feature>
<comment type="caution">
    <text evidence="2">The sequence shown here is derived from an EMBL/GenBank/DDBJ whole genome shotgun (WGS) entry which is preliminary data.</text>
</comment>
<keyword evidence="1" id="KW-1133">Transmembrane helix</keyword>
<keyword evidence="1" id="KW-0472">Membrane</keyword>
<dbReference type="AlphaFoldDB" id="A0A316GIS7"/>
<protein>
    <submittedName>
        <fullName evidence="2">Uncharacterized protein</fullName>
    </submittedName>
</protein>
<organism evidence="2 3">
    <name type="scientific">Roseicyclus mahoneyensis</name>
    <dbReference type="NCBI Taxonomy" id="164332"/>
    <lineage>
        <taxon>Bacteria</taxon>
        <taxon>Pseudomonadati</taxon>
        <taxon>Pseudomonadota</taxon>
        <taxon>Alphaproteobacteria</taxon>
        <taxon>Rhodobacterales</taxon>
        <taxon>Roseobacteraceae</taxon>
        <taxon>Roseicyclus</taxon>
    </lineage>
</organism>
<evidence type="ECO:0000256" key="1">
    <source>
        <dbReference type="SAM" id="Phobius"/>
    </source>
</evidence>
<evidence type="ECO:0000313" key="3">
    <source>
        <dbReference type="Proteomes" id="UP000245708"/>
    </source>
</evidence>
<keyword evidence="1" id="KW-0812">Transmembrane</keyword>
<gene>
    <name evidence="2" type="ORF">C7455_106180</name>
</gene>
<dbReference type="Proteomes" id="UP000245708">
    <property type="component" value="Unassembled WGS sequence"/>
</dbReference>
<accession>A0A316GIS7</accession>
<feature type="transmembrane region" description="Helical" evidence="1">
    <location>
        <begin position="39"/>
        <end position="59"/>
    </location>
</feature>
<sequence length="173" mass="18020">MSGFLRPEVVALLVRWREVIGACAVVVLGLWIAASPGPIVQGFGYVLAVVAALALIPAVRRARFASDGQGPGVVQVIEGRILYMGPLTGGAVSLGDLTALAVRRDPDGTAAWLLTEPGQVLMVPVDAAGADVLFDAFTTLPGLGAQRLLAARQGSRSGEQVLWRRASPLALTR</sequence>
<reference evidence="2 3" key="1">
    <citation type="submission" date="2018-05" db="EMBL/GenBank/DDBJ databases">
        <title>Genomic Encyclopedia of Type Strains, Phase IV (KMG-IV): sequencing the most valuable type-strain genomes for metagenomic binning, comparative biology and taxonomic classification.</title>
        <authorList>
            <person name="Goeker M."/>
        </authorList>
    </citation>
    <scope>NUCLEOTIDE SEQUENCE [LARGE SCALE GENOMIC DNA]</scope>
    <source>
        <strain evidence="2 3">DSM 16097</strain>
    </source>
</reference>
<proteinExistence type="predicted"/>
<name>A0A316GIS7_9RHOB</name>
<dbReference type="RefSeq" id="WP_109669010.1">
    <property type="nucleotide sequence ID" value="NZ_QGGW01000006.1"/>
</dbReference>